<dbReference type="PANTHER" id="PTHR15651:SF7">
    <property type="entry name" value="ARMADILLO REPEAT-CONTAINING PROTEIN 8"/>
    <property type="match status" value="1"/>
</dbReference>
<evidence type="ECO:0000256" key="4">
    <source>
        <dbReference type="ARBA" id="ARBA00022737"/>
    </source>
</evidence>
<comment type="subcellular location">
    <subcellularLocation>
        <location evidence="2">Cytoplasm</location>
    </subcellularLocation>
    <subcellularLocation>
        <location evidence="1">Nucleus</location>
    </subcellularLocation>
</comment>
<dbReference type="SMART" id="SM00185">
    <property type="entry name" value="ARM"/>
    <property type="match status" value="4"/>
</dbReference>
<dbReference type="SUPFAM" id="SSF48371">
    <property type="entry name" value="ARM repeat"/>
    <property type="match status" value="2"/>
</dbReference>
<dbReference type="EMBL" id="JAUEPS010000001">
    <property type="protein sequence ID" value="KAK0469684.1"/>
    <property type="molecule type" value="Genomic_DNA"/>
</dbReference>
<keyword evidence="8" id="KW-1185">Reference proteome</keyword>
<protein>
    <submittedName>
        <fullName evidence="7">Armadillo-type protein</fullName>
    </submittedName>
</protein>
<accession>A0AA39NQC9</accession>
<evidence type="ECO:0000256" key="3">
    <source>
        <dbReference type="ARBA" id="ARBA00022490"/>
    </source>
</evidence>
<name>A0AA39NQC9_ARMTA</name>
<keyword evidence="5" id="KW-0539">Nucleus</keyword>
<comment type="caution">
    <text evidence="7">The sequence shown here is derived from an EMBL/GenBank/DDBJ whole genome shotgun (WGS) entry which is preliminary data.</text>
</comment>
<dbReference type="Gene3D" id="1.25.10.10">
    <property type="entry name" value="Leucine-rich Repeat Variant"/>
    <property type="match status" value="3"/>
</dbReference>
<dbReference type="PANTHER" id="PTHR15651">
    <property type="entry name" value="ARMADILLO REPEAT-CONTAINING PROTEIN 8"/>
    <property type="match status" value="1"/>
</dbReference>
<evidence type="ECO:0000313" key="7">
    <source>
        <dbReference type="EMBL" id="KAK0469684.1"/>
    </source>
</evidence>
<dbReference type="GO" id="GO:0043161">
    <property type="term" value="P:proteasome-mediated ubiquitin-dependent protein catabolic process"/>
    <property type="evidence" value="ECO:0007669"/>
    <property type="project" value="TreeGrafter"/>
</dbReference>
<gene>
    <name evidence="7" type="ORF">EV420DRAFT_1496062</name>
</gene>
<dbReference type="InterPro" id="IPR038739">
    <property type="entry name" value="ARMC8/Vid28"/>
</dbReference>
<evidence type="ECO:0000256" key="2">
    <source>
        <dbReference type="ARBA" id="ARBA00004496"/>
    </source>
</evidence>
<dbReference type="GeneID" id="85354420"/>
<evidence type="ECO:0000256" key="5">
    <source>
        <dbReference type="ARBA" id="ARBA00023242"/>
    </source>
</evidence>
<dbReference type="InterPro" id="IPR011989">
    <property type="entry name" value="ARM-like"/>
</dbReference>
<feature type="repeat" description="ARM" evidence="6">
    <location>
        <begin position="507"/>
        <end position="534"/>
    </location>
</feature>
<dbReference type="AlphaFoldDB" id="A0AA39NQC9"/>
<dbReference type="RefSeq" id="XP_060339477.1">
    <property type="nucleotide sequence ID" value="XM_060470872.1"/>
</dbReference>
<evidence type="ECO:0000256" key="6">
    <source>
        <dbReference type="PROSITE-ProRule" id="PRU00259"/>
    </source>
</evidence>
<dbReference type="PROSITE" id="PS50176">
    <property type="entry name" value="ARM_REPEAT"/>
    <property type="match status" value="1"/>
</dbReference>
<dbReference type="GO" id="GO:0005634">
    <property type="term" value="C:nucleus"/>
    <property type="evidence" value="ECO:0007669"/>
    <property type="project" value="UniProtKB-SubCell"/>
</dbReference>
<dbReference type="GO" id="GO:0034657">
    <property type="term" value="C:GID complex"/>
    <property type="evidence" value="ECO:0007669"/>
    <property type="project" value="TreeGrafter"/>
</dbReference>
<sequence>MAIDAVMTVSNLKQIKNNVIGNPSVKLQCARDEVFIQMLVGCLNREPVADEPQGSKDDIRIEAAHIITSISYGSEDALGSLLRADVHRALLFAIAKIQPTDSASLRAAFARALRAITVAIAETVGPSQWGLRADSSAIRNEAKVTLDFLFHIDSLDVYLPLLVDPSVQTSTSIALLLGSALRTAEHRTAVTEWLPIADRAREVKTKRGWEKTSTNSSSLHRHGGWTARNLSSLLLASKDYKYQESLLLALAALCKDNATVAVTLTKPIADKDAMLSYILSLSKSRIPEVQLAACLCAIHTIRSSASHSAPVDDYSARTILSVVNRMIATPPTDTVQNQCKACFILYYLVTDEAILCHIAWERGSLRRLAALVQSITPQDLNEREEEEPESVSALREAALTAIAAISMFDNDIRRSLTDDLKLLPTIHVSLSHRHVGVRYAACQCIRALSRAVAVLRTNLVDSGLGMVVFQIFKKEDEDRRVLSAALSAVCNIVNEFSPLRPVYLEQGLLPRLIQLLGSGDPTLRLSALWAIKNLLRKTSLEIKKEVMNQIGWSQLSRFLTDPAEGIQEQAFNIVRNLAEDEEAIDMVFEGLGTHILLDRLVKTLESRDEDVVLQAASLLANLANGSEIQQDLILSCPEILSSLKACLAESKPEIRRPAVGCVLELARRSSKGRKEMVEAGILSTLRRICEWSGEGLTMSHAHTSSAIEEEKDIIEHARLALNWLEYGP</sequence>
<dbReference type="InterPro" id="IPR016024">
    <property type="entry name" value="ARM-type_fold"/>
</dbReference>
<keyword evidence="3" id="KW-0963">Cytoplasm</keyword>
<dbReference type="InterPro" id="IPR000225">
    <property type="entry name" value="Armadillo"/>
</dbReference>
<dbReference type="GO" id="GO:0005737">
    <property type="term" value="C:cytoplasm"/>
    <property type="evidence" value="ECO:0007669"/>
    <property type="project" value="UniProtKB-SubCell"/>
</dbReference>
<keyword evidence="4" id="KW-0677">Repeat</keyword>
<proteinExistence type="predicted"/>
<dbReference type="Pfam" id="PF00514">
    <property type="entry name" value="Arm"/>
    <property type="match status" value="1"/>
</dbReference>
<reference evidence="7" key="1">
    <citation type="submission" date="2023-06" db="EMBL/GenBank/DDBJ databases">
        <authorList>
            <consortium name="Lawrence Berkeley National Laboratory"/>
            <person name="Ahrendt S."/>
            <person name="Sahu N."/>
            <person name="Indic B."/>
            <person name="Wong-Bajracharya J."/>
            <person name="Merenyi Z."/>
            <person name="Ke H.-M."/>
            <person name="Monk M."/>
            <person name="Kocsube S."/>
            <person name="Drula E."/>
            <person name="Lipzen A."/>
            <person name="Balint B."/>
            <person name="Henrissat B."/>
            <person name="Andreopoulos B."/>
            <person name="Martin F.M."/>
            <person name="Harder C.B."/>
            <person name="Rigling D."/>
            <person name="Ford K.L."/>
            <person name="Foster G.D."/>
            <person name="Pangilinan J."/>
            <person name="Papanicolaou A."/>
            <person name="Barry K."/>
            <person name="LaButti K."/>
            <person name="Viragh M."/>
            <person name="Koriabine M."/>
            <person name="Yan M."/>
            <person name="Riley R."/>
            <person name="Champramary S."/>
            <person name="Plett K.L."/>
            <person name="Tsai I.J."/>
            <person name="Slot J."/>
            <person name="Sipos G."/>
            <person name="Plett J."/>
            <person name="Nagy L.G."/>
            <person name="Grigoriev I.V."/>
        </authorList>
    </citation>
    <scope>NUCLEOTIDE SEQUENCE</scope>
    <source>
        <strain evidence="7">CCBAS 213</strain>
    </source>
</reference>
<organism evidence="7 8">
    <name type="scientific">Armillaria tabescens</name>
    <name type="common">Ringless honey mushroom</name>
    <name type="synonym">Agaricus tabescens</name>
    <dbReference type="NCBI Taxonomy" id="1929756"/>
    <lineage>
        <taxon>Eukaryota</taxon>
        <taxon>Fungi</taxon>
        <taxon>Dikarya</taxon>
        <taxon>Basidiomycota</taxon>
        <taxon>Agaricomycotina</taxon>
        <taxon>Agaricomycetes</taxon>
        <taxon>Agaricomycetidae</taxon>
        <taxon>Agaricales</taxon>
        <taxon>Marasmiineae</taxon>
        <taxon>Physalacriaceae</taxon>
        <taxon>Desarmillaria</taxon>
    </lineage>
</organism>
<evidence type="ECO:0000313" key="8">
    <source>
        <dbReference type="Proteomes" id="UP001175211"/>
    </source>
</evidence>
<dbReference type="Proteomes" id="UP001175211">
    <property type="component" value="Unassembled WGS sequence"/>
</dbReference>
<evidence type="ECO:0000256" key="1">
    <source>
        <dbReference type="ARBA" id="ARBA00004123"/>
    </source>
</evidence>